<comment type="caution">
    <text evidence="3">The sequence shown here is derived from an EMBL/GenBank/DDBJ whole genome shotgun (WGS) entry which is preliminary data.</text>
</comment>
<dbReference type="PANTHER" id="PTHR31917:SF58">
    <property type="entry name" value="AGENET AND BROMO-ADJACENT HOMOLOGY (BAH) DOMAIN-CONTAINING PROTEIN"/>
    <property type="match status" value="1"/>
</dbReference>
<gene>
    <name evidence="3" type="ORF">ZIOFF_003491</name>
</gene>
<reference evidence="3 4" key="1">
    <citation type="submission" date="2020-08" db="EMBL/GenBank/DDBJ databases">
        <title>Plant Genome Project.</title>
        <authorList>
            <person name="Zhang R.-G."/>
        </authorList>
    </citation>
    <scope>NUCLEOTIDE SEQUENCE [LARGE SCALE GENOMIC DNA]</scope>
    <source>
        <tissue evidence="3">Rhizome</tissue>
    </source>
</reference>
<accession>A0A8J5IDE0</accession>
<dbReference type="InterPro" id="IPR043151">
    <property type="entry name" value="BAH_sf"/>
</dbReference>
<dbReference type="PROSITE" id="PS51038">
    <property type="entry name" value="BAH"/>
    <property type="match status" value="1"/>
</dbReference>
<evidence type="ECO:0000256" key="1">
    <source>
        <dbReference type="SAM" id="MobiDB-lite"/>
    </source>
</evidence>
<evidence type="ECO:0000313" key="4">
    <source>
        <dbReference type="Proteomes" id="UP000734854"/>
    </source>
</evidence>
<feature type="compositionally biased region" description="Basic and acidic residues" evidence="1">
    <location>
        <begin position="371"/>
        <end position="384"/>
    </location>
</feature>
<feature type="domain" description="BAH" evidence="2">
    <location>
        <begin position="197"/>
        <end position="315"/>
    </location>
</feature>
<name>A0A8J5IDE0_ZINOF</name>
<dbReference type="AlphaFoldDB" id="A0A8J5IDE0"/>
<sequence length="707" mass="80442">MEAVRYSSWQEVVVSNGKGRRVVHYYLKGAGGRADLAVVGREKSSRHMSYVVPNQFVRSLIARPYFLQPSPSSSSSSLNSPPEAVSFKWRSRREVIDWLSSLVSERAFAIRFMFSLAAGKRHPVSKSRHPIGTVSSPSPDRFGVGEDYETADMLNFKFPSEKRKHPSREFQWLGALWLCRKRKRHYRSFCKNGVTISVRTVHDFIFVMVEENKRRVGYVDDLYEDSRSNKNMVVVRWFHEVDELGIVLPPDANDREIFFSLCLQDFSVECIDGLAAVLSPQHFEQFQNEARHTSWRPFMCHRQIDNDDIKPFNITQLQGYWSQEIVRSMSFTSPFKLRIKRSRPNSSFSEHKSSDVSVSGSKRKHLSQAESGHDAETSSVDKTRPVCSKSGRNPANTLSESALPTKELSEHKFQQQFHAGTHVEILSQDSGIRGCWFRCVIIKRHRDKVKVRYQDIQDPDESGNLEEWILLSKIAGPDSLVIHSERPIVRPKPLQGVSVCHFHVGAIVDAWWHDGWWEGIVIREESMGRLHVYFPGENCSSTFSEAQLRQSHDWISNKWNAIEDRVDIANSLLSGIKDSRLLASFKGNLTMQMVTNSLLAGGTASGGSSSDWEAGIPDLTKDYQFKLTWSSSKKRKHRREVNLNDASALKKRHRVTNSSSHQALEEHILCGSFVLPKSLTVDHENCKIGSDPLFSTPMALSSLVMSQ</sequence>
<protein>
    <recommendedName>
        <fullName evidence="2">BAH domain-containing protein</fullName>
    </recommendedName>
</protein>
<dbReference type="EMBL" id="JACMSC010000001">
    <property type="protein sequence ID" value="KAG6538375.1"/>
    <property type="molecule type" value="Genomic_DNA"/>
</dbReference>
<feature type="region of interest" description="Disordered" evidence="1">
    <location>
        <begin position="345"/>
        <end position="403"/>
    </location>
</feature>
<dbReference type="InterPro" id="IPR014002">
    <property type="entry name" value="Agenet_dom_plant"/>
</dbReference>
<dbReference type="InterPro" id="IPR001025">
    <property type="entry name" value="BAH_dom"/>
</dbReference>
<evidence type="ECO:0000313" key="3">
    <source>
        <dbReference type="EMBL" id="KAG6538375.1"/>
    </source>
</evidence>
<dbReference type="PANTHER" id="PTHR31917">
    <property type="entry name" value="AGENET DOMAIN-CONTAINING PROTEIN-RELATED"/>
    <property type="match status" value="1"/>
</dbReference>
<dbReference type="InterPro" id="IPR008395">
    <property type="entry name" value="Agenet-like_dom"/>
</dbReference>
<dbReference type="CDD" id="cd20405">
    <property type="entry name" value="Tudor_Agenet_AtDUF_rpt1_3"/>
    <property type="match status" value="1"/>
</dbReference>
<feature type="compositionally biased region" description="Polar residues" evidence="1">
    <location>
        <begin position="390"/>
        <end position="402"/>
    </location>
</feature>
<dbReference type="Pfam" id="PF05641">
    <property type="entry name" value="Agenet"/>
    <property type="match status" value="1"/>
</dbReference>
<proteinExistence type="predicted"/>
<dbReference type="GO" id="GO:0003682">
    <property type="term" value="F:chromatin binding"/>
    <property type="evidence" value="ECO:0007669"/>
    <property type="project" value="InterPro"/>
</dbReference>
<dbReference type="Proteomes" id="UP000734854">
    <property type="component" value="Unassembled WGS sequence"/>
</dbReference>
<evidence type="ECO:0000259" key="2">
    <source>
        <dbReference type="PROSITE" id="PS51038"/>
    </source>
</evidence>
<dbReference type="SMART" id="SM00743">
    <property type="entry name" value="Agenet"/>
    <property type="match status" value="2"/>
</dbReference>
<organism evidence="3 4">
    <name type="scientific">Zingiber officinale</name>
    <name type="common">Ginger</name>
    <name type="synonym">Amomum zingiber</name>
    <dbReference type="NCBI Taxonomy" id="94328"/>
    <lineage>
        <taxon>Eukaryota</taxon>
        <taxon>Viridiplantae</taxon>
        <taxon>Streptophyta</taxon>
        <taxon>Embryophyta</taxon>
        <taxon>Tracheophyta</taxon>
        <taxon>Spermatophyta</taxon>
        <taxon>Magnoliopsida</taxon>
        <taxon>Liliopsida</taxon>
        <taxon>Zingiberales</taxon>
        <taxon>Zingiberaceae</taxon>
        <taxon>Zingiber</taxon>
    </lineage>
</organism>
<keyword evidence="4" id="KW-1185">Reference proteome</keyword>
<dbReference type="Gene3D" id="2.30.30.490">
    <property type="match status" value="1"/>
</dbReference>